<protein>
    <recommendedName>
        <fullName evidence="7">Charged multivesicular body protein 5</fullName>
    </recommendedName>
</protein>
<comment type="similarity">
    <text evidence="1">Belongs to the SNF7 family.</text>
</comment>
<evidence type="ECO:0000313" key="6">
    <source>
        <dbReference type="Proteomes" id="UP000070544"/>
    </source>
</evidence>
<dbReference type="Gene3D" id="6.10.250.1710">
    <property type="match status" value="1"/>
</dbReference>
<proteinExistence type="inferred from homology"/>
<gene>
    <name evidence="5" type="ORF">M427DRAFT_54755</name>
</gene>
<dbReference type="PANTHER" id="PTHR22761:SF12">
    <property type="entry name" value="CHARGED MULTIVESICULAR BODY PROTEIN 5"/>
    <property type="match status" value="1"/>
</dbReference>
<keyword evidence="2 3" id="KW-0175">Coiled coil</keyword>
<accession>A0A139AK62</accession>
<name>A0A139AK62_GONPJ</name>
<dbReference type="AlphaFoldDB" id="A0A139AK62"/>
<dbReference type="InterPro" id="IPR005024">
    <property type="entry name" value="Snf7_fam"/>
</dbReference>
<evidence type="ECO:0000313" key="5">
    <source>
        <dbReference type="EMBL" id="KXS17098.1"/>
    </source>
</evidence>
<keyword evidence="6" id="KW-1185">Reference proteome</keyword>
<reference evidence="5 6" key="1">
    <citation type="journal article" date="2015" name="Genome Biol. Evol.">
        <title>Phylogenomic analyses indicate that early fungi evolved digesting cell walls of algal ancestors of land plants.</title>
        <authorList>
            <person name="Chang Y."/>
            <person name="Wang S."/>
            <person name="Sekimoto S."/>
            <person name="Aerts A.L."/>
            <person name="Choi C."/>
            <person name="Clum A."/>
            <person name="LaButti K.M."/>
            <person name="Lindquist E.A."/>
            <person name="Yee Ngan C."/>
            <person name="Ohm R.A."/>
            <person name="Salamov A.A."/>
            <person name="Grigoriev I.V."/>
            <person name="Spatafora J.W."/>
            <person name="Berbee M.L."/>
        </authorList>
    </citation>
    <scope>NUCLEOTIDE SEQUENCE [LARGE SCALE GENOMIC DNA]</scope>
    <source>
        <strain evidence="5 6">JEL478</strain>
    </source>
</reference>
<dbReference type="PANTHER" id="PTHR22761">
    <property type="entry name" value="CHARGED MULTIVESICULAR BODY PROTEIN"/>
    <property type="match status" value="1"/>
</dbReference>
<evidence type="ECO:0000256" key="2">
    <source>
        <dbReference type="ARBA" id="ARBA00023054"/>
    </source>
</evidence>
<evidence type="ECO:0000256" key="3">
    <source>
        <dbReference type="SAM" id="Coils"/>
    </source>
</evidence>
<evidence type="ECO:0000256" key="1">
    <source>
        <dbReference type="ARBA" id="ARBA00006190"/>
    </source>
</evidence>
<dbReference type="GO" id="GO:0005771">
    <property type="term" value="C:multivesicular body"/>
    <property type="evidence" value="ECO:0007669"/>
    <property type="project" value="TreeGrafter"/>
</dbReference>
<dbReference type="GO" id="GO:0032511">
    <property type="term" value="P:late endosome to vacuole transport via multivesicular body sorting pathway"/>
    <property type="evidence" value="ECO:0007669"/>
    <property type="project" value="EnsemblFungi"/>
</dbReference>
<feature type="region of interest" description="Disordered" evidence="4">
    <location>
        <begin position="181"/>
        <end position="219"/>
    </location>
</feature>
<dbReference type="GO" id="GO:0006900">
    <property type="term" value="P:vesicle budding from membrane"/>
    <property type="evidence" value="ECO:0007669"/>
    <property type="project" value="TreeGrafter"/>
</dbReference>
<dbReference type="Pfam" id="PF03357">
    <property type="entry name" value="Snf7"/>
    <property type="match status" value="1"/>
</dbReference>
<dbReference type="OMA" id="GVKQMQK"/>
<feature type="coiled-coil region" evidence="3">
    <location>
        <begin position="127"/>
        <end position="180"/>
    </location>
</feature>
<evidence type="ECO:0008006" key="7">
    <source>
        <dbReference type="Google" id="ProtNLM"/>
    </source>
</evidence>
<dbReference type="STRING" id="1344416.A0A139AK62"/>
<sequence>MKRFFGATKPQPKVTLQDAIGSVDQRTESVDVKIRKLDAELLRYKEQMAKLRDGPGKNAIKQKAMRVLKQRKLYEGQRDQLMQQAFNMEQTAMATENLRNTAITLDAMKTGAKEMKAQYAKLNINKITDMQDEMEDLMDQANEIQEELSRSYGTPEGVDDADLEAELEALGDDLTFEEEEMPSYLQEGTEVPASLPGSLPQEPSAAKVDEYGLPIAERV</sequence>
<organism evidence="5 6">
    <name type="scientific">Gonapodya prolifera (strain JEL478)</name>
    <name type="common">Monoblepharis prolifera</name>
    <dbReference type="NCBI Taxonomy" id="1344416"/>
    <lineage>
        <taxon>Eukaryota</taxon>
        <taxon>Fungi</taxon>
        <taxon>Fungi incertae sedis</taxon>
        <taxon>Chytridiomycota</taxon>
        <taxon>Chytridiomycota incertae sedis</taxon>
        <taxon>Monoblepharidomycetes</taxon>
        <taxon>Monoblepharidales</taxon>
        <taxon>Gonapodyaceae</taxon>
        <taxon>Gonapodya</taxon>
    </lineage>
</organism>
<dbReference type="Proteomes" id="UP000070544">
    <property type="component" value="Unassembled WGS sequence"/>
</dbReference>
<dbReference type="EMBL" id="KQ965748">
    <property type="protein sequence ID" value="KXS17098.1"/>
    <property type="molecule type" value="Genomic_DNA"/>
</dbReference>
<dbReference type="GO" id="GO:0000329">
    <property type="term" value="C:fungal-type vacuole membrane"/>
    <property type="evidence" value="ECO:0007669"/>
    <property type="project" value="EnsemblFungi"/>
</dbReference>
<evidence type="ECO:0000256" key="4">
    <source>
        <dbReference type="SAM" id="MobiDB-lite"/>
    </source>
</evidence>
<dbReference type="OrthoDB" id="3973241at2759"/>